<comment type="similarity">
    <text evidence="1">Belongs to the IAP family.</text>
</comment>
<dbReference type="FunCoup" id="R7VJB2">
    <property type="interactions" value="1874"/>
</dbReference>
<evidence type="ECO:0000256" key="1">
    <source>
        <dbReference type="ARBA" id="ARBA00006672"/>
    </source>
</evidence>
<dbReference type="SMART" id="SM00184">
    <property type="entry name" value="RING"/>
    <property type="match status" value="1"/>
</dbReference>
<evidence type="ECO:0000313" key="9">
    <source>
        <dbReference type="EMBL" id="ELU18724.1"/>
    </source>
</evidence>
<dbReference type="GO" id="GO:0005737">
    <property type="term" value="C:cytoplasm"/>
    <property type="evidence" value="ECO:0007669"/>
    <property type="project" value="TreeGrafter"/>
</dbReference>
<dbReference type="EMBL" id="AMQN01000502">
    <property type="status" value="NOT_ANNOTATED_CDS"/>
    <property type="molecule type" value="Genomic_DNA"/>
</dbReference>
<dbReference type="GO" id="GO:0031398">
    <property type="term" value="P:positive regulation of protein ubiquitination"/>
    <property type="evidence" value="ECO:0007669"/>
    <property type="project" value="TreeGrafter"/>
</dbReference>
<feature type="domain" description="RING-type" evidence="8">
    <location>
        <begin position="383"/>
        <end position="418"/>
    </location>
</feature>
<dbReference type="GO" id="GO:0006915">
    <property type="term" value="P:apoptotic process"/>
    <property type="evidence" value="ECO:0007669"/>
    <property type="project" value="UniProtKB-KW"/>
</dbReference>
<dbReference type="GO" id="GO:0008270">
    <property type="term" value="F:zinc ion binding"/>
    <property type="evidence" value="ECO:0007669"/>
    <property type="project" value="UniProtKB-KW"/>
</dbReference>
<dbReference type="PANTHER" id="PTHR10044">
    <property type="entry name" value="INHIBITOR OF APOPTOSIS"/>
    <property type="match status" value="1"/>
</dbReference>
<gene>
    <name evidence="9" type="ORF">CAPTEDRAFT_184669</name>
</gene>
<dbReference type="Gene3D" id="1.10.8.10">
    <property type="entry name" value="DNA helicase RuvA subunit, C-terminal domain"/>
    <property type="match status" value="1"/>
</dbReference>
<dbReference type="GO" id="GO:0043027">
    <property type="term" value="F:cysteine-type endopeptidase inhibitor activity involved in apoptotic process"/>
    <property type="evidence" value="ECO:0007669"/>
    <property type="project" value="TreeGrafter"/>
</dbReference>
<dbReference type="Proteomes" id="UP000014760">
    <property type="component" value="Unassembled WGS sequence"/>
</dbReference>
<dbReference type="PROSITE" id="PS50143">
    <property type="entry name" value="BIR_REPEAT_2"/>
    <property type="match status" value="2"/>
</dbReference>
<evidence type="ECO:0000313" key="11">
    <source>
        <dbReference type="Proteomes" id="UP000014760"/>
    </source>
</evidence>
<evidence type="ECO:0000256" key="2">
    <source>
        <dbReference type="ARBA" id="ARBA00022703"/>
    </source>
</evidence>
<dbReference type="SUPFAM" id="SSF57924">
    <property type="entry name" value="Inhibitor of apoptosis (IAP) repeat"/>
    <property type="match status" value="2"/>
</dbReference>
<dbReference type="InterPro" id="IPR050784">
    <property type="entry name" value="IAP"/>
</dbReference>
<dbReference type="EnsemblMetazoa" id="CapteT184669">
    <property type="protein sequence ID" value="CapteP184669"/>
    <property type="gene ID" value="CapteG184669"/>
</dbReference>
<dbReference type="GO" id="GO:0051726">
    <property type="term" value="P:regulation of cell cycle"/>
    <property type="evidence" value="ECO:0007669"/>
    <property type="project" value="TreeGrafter"/>
</dbReference>
<reference evidence="9 11" key="2">
    <citation type="journal article" date="2013" name="Nature">
        <title>Insights into bilaterian evolution from three spiralian genomes.</title>
        <authorList>
            <person name="Simakov O."/>
            <person name="Marletaz F."/>
            <person name="Cho S.J."/>
            <person name="Edsinger-Gonzales E."/>
            <person name="Havlak P."/>
            <person name="Hellsten U."/>
            <person name="Kuo D.H."/>
            <person name="Larsson T."/>
            <person name="Lv J."/>
            <person name="Arendt D."/>
            <person name="Savage R."/>
            <person name="Osoegawa K."/>
            <person name="de Jong P."/>
            <person name="Grimwood J."/>
            <person name="Chapman J.A."/>
            <person name="Shapiro H."/>
            <person name="Aerts A."/>
            <person name="Otillar R.P."/>
            <person name="Terry A.Y."/>
            <person name="Boore J.L."/>
            <person name="Grigoriev I.V."/>
            <person name="Lindberg D.R."/>
            <person name="Seaver E.C."/>
            <person name="Weisblat D.A."/>
            <person name="Putnam N.H."/>
            <person name="Rokhsar D.S."/>
        </authorList>
    </citation>
    <scope>NUCLEOTIDE SEQUENCE</scope>
    <source>
        <strain evidence="9 11">I ESC-2004</strain>
    </source>
</reference>
<dbReference type="HOGENOM" id="CLU_016347_1_0_1"/>
<keyword evidence="11" id="KW-1185">Reference proteome</keyword>
<keyword evidence="5" id="KW-0862">Zinc</keyword>
<dbReference type="STRING" id="283909.R7VJB2"/>
<evidence type="ECO:0000256" key="5">
    <source>
        <dbReference type="ARBA" id="ARBA00022833"/>
    </source>
</evidence>
<evidence type="ECO:0000313" key="10">
    <source>
        <dbReference type="EnsemblMetazoa" id="CapteP184669"/>
    </source>
</evidence>
<dbReference type="InterPro" id="IPR013083">
    <property type="entry name" value="Znf_RING/FYVE/PHD"/>
</dbReference>
<dbReference type="Pfam" id="PF13920">
    <property type="entry name" value="zf-C3HC4_3"/>
    <property type="match status" value="1"/>
</dbReference>
<dbReference type="Pfam" id="PF00653">
    <property type="entry name" value="BIR"/>
    <property type="match status" value="2"/>
</dbReference>
<dbReference type="FunFam" id="3.30.40.10:FF:000184">
    <property type="entry name" value="Baculoviral IAP repeat containing 2"/>
    <property type="match status" value="1"/>
</dbReference>
<dbReference type="EMBL" id="KB291799">
    <property type="protein sequence ID" value="ELU18724.1"/>
    <property type="molecule type" value="Genomic_DNA"/>
</dbReference>
<dbReference type="CDD" id="cd00022">
    <property type="entry name" value="BIR"/>
    <property type="match status" value="2"/>
</dbReference>
<dbReference type="GO" id="GO:0005634">
    <property type="term" value="C:nucleus"/>
    <property type="evidence" value="ECO:0007669"/>
    <property type="project" value="TreeGrafter"/>
</dbReference>
<dbReference type="PROSITE" id="PS01282">
    <property type="entry name" value="BIR_REPEAT_1"/>
    <property type="match status" value="1"/>
</dbReference>
<dbReference type="AlphaFoldDB" id="R7VJB2"/>
<dbReference type="GO" id="GO:0043066">
    <property type="term" value="P:negative regulation of apoptotic process"/>
    <property type="evidence" value="ECO:0007669"/>
    <property type="project" value="TreeGrafter"/>
</dbReference>
<evidence type="ECO:0000256" key="3">
    <source>
        <dbReference type="ARBA" id="ARBA00022723"/>
    </source>
</evidence>
<organism evidence="9">
    <name type="scientific">Capitella teleta</name>
    <name type="common">Polychaete worm</name>
    <dbReference type="NCBI Taxonomy" id="283909"/>
    <lineage>
        <taxon>Eukaryota</taxon>
        <taxon>Metazoa</taxon>
        <taxon>Spiralia</taxon>
        <taxon>Lophotrochozoa</taxon>
        <taxon>Annelida</taxon>
        <taxon>Polychaeta</taxon>
        <taxon>Sedentaria</taxon>
        <taxon>Scolecida</taxon>
        <taxon>Capitellidae</taxon>
        <taxon>Capitella</taxon>
    </lineage>
</organism>
<reference evidence="10" key="3">
    <citation type="submission" date="2015-06" db="UniProtKB">
        <authorList>
            <consortium name="EnsemblMetazoa"/>
        </authorList>
    </citation>
    <scope>IDENTIFICATION</scope>
</reference>
<dbReference type="InterPro" id="IPR001841">
    <property type="entry name" value="Znf_RING"/>
</dbReference>
<dbReference type="InterPro" id="IPR001370">
    <property type="entry name" value="BIR_rpt"/>
</dbReference>
<dbReference type="CDD" id="cd16713">
    <property type="entry name" value="RING-HC_BIRC2_3_7"/>
    <property type="match status" value="1"/>
</dbReference>
<feature type="region of interest" description="Disordered" evidence="7">
    <location>
        <begin position="289"/>
        <end position="364"/>
    </location>
</feature>
<dbReference type="FunFam" id="1.10.1170.10:FF:000002">
    <property type="entry name" value="Baculoviral IAP repeat containing 7"/>
    <property type="match status" value="1"/>
</dbReference>
<evidence type="ECO:0000256" key="6">
    <source>
        <dbReference type="PROSITE-ProRule" id="PRU00175"/>
    </source>
</evidence>
<dbReference type="SMART" id="SM00238">
    <property type="entry name" value="BIR"/>
    <property type="match status" value="2"/>
</dbReference>
<dbReference type="Gene3D" id="3.30.40.10">
    <property type="entry name" value="Zinc/RING finger domain, C3HC4 (zinc finger)"/>
    <property type="match status" value="1"/>
</dbReference>
<dbReference type="PROSITE" id="PS50089">
    <property type="entry name" value="ZF_RING_2"/>
    <property type="match status" value="1"/>
</dbReference>
<keyword evidence="3" id="KW-0479">Metal-binding</keyword>
<evidence type="ECO:0000256" key="4">
    <source>
        <dbReference type="ARBA" id="ARBA00022771"/>
    </source>
</evidence>
<dbReference type="GO" id="GO:0061630">
    <property type="term" value="F:ubiquitin protein ligase activity"/>
    <property type="evidence" value="ECO:0007669"/>
    <property type="project" value="TreeGrafter"/>
</dbReference>
<dbReference type="Gene3D" id="1.10.1170.10">
    <property type="entry name" value="Inhibitor Of Apoptosis Protein (2mihbC-IAP-1), Chain A"/>
    <property type="match status" value="2"/>
</dbReference>
<evidence type="ECO:0000256" key="7">
    <source>
        <dbReference type="SAM" id="MobiDB-lite"/>
    </source>
</evidence>
<name>R7VJB2_CAPTE</name>
<dbReference type="CDD" id="cd14321">
    <property type="entry name" value="UBA_IAPs"/>
    <property type="match status" value="1"/>
</dbReference>
<proteinExistence type="inferred from homology"/>
<protein>
    <recommendedName>
        <fullName evidence="8">RING-type domain-containing protein</fullName>
    </recommendedName>
</protein>
<feature type="compositionally biased region" description="Basic residues" evidence="7">
    <location>
        <begin position="330"/>
        <end position="344"/>
    </location>
</feature>
<dbReference type="FunFam" id="1.10.1170.10:FF:000003">
    <property type="entry name" value="E3 ubiquitin-protein ligase XIAP"/>
    <property type="match status" value="1"/>
</dbReference>
<dbReference type="OrthoDB" id="10051407at2759"/>
<dbReference type="OMA" id="FANWPLA"/>
<accession>R7VJB2</accession>
<dbReference type="PANTHER" id="PTHR10044:SF139">
    <property type="entry name" value="DEATH-ASSOCIATED INHIBITOR OF APOPTOSIS 2"/>
    <property type="match status" value="1"/>
</dbReference>
<keyword evidence="2" id="KW-0053">Apoptosis</keyword>
<sequence>MRSEEERKATYHDWTYGHCQSASVLAKAGFFFTGIQDRTQCAFCRGILRSWESTDDPREEHEKHFPSCPFVLGREVNNVSLAPSDETTALTLSAESDTKLGILTGQAKHPKYAILATRELSYQHPGWKGTARQTPEELSAAGFFYTGHADNVKCFSCDGGLRNWEPQDDPWKEHAKWFPRCSYVRLTKGDAFVQEVHNGHSMPSDNVSAQSLLSSAEFFLSSISEATEDMRRAIRARMDTEMVKSVVQMGYPKEIVRKVIENRLLNIGDDFPNAMDLLEAIFSMEEKMNEEKQRARSAGAAVPEMSSSASYSPGRESPMTSSVEEDPKSKKSGKSRKRNRKKKHLSEVPTVSTEPQDSKQENSIEEMQSLLQENEEMKEQKICKVCMDNDCNVVFLPCGHLVCCTNCAPALRHCPICRTLIKGTVRVYLS</sequence>
<reference evidence="11" key="1">
    <citation type="submission" date="2012-12" db="EMBL/GenBank/DDBJ databases">
        <authorList>
            <person name="Hellsten U."/>
            <person name="Grimwood J."/>
            <person name="Chapman J.A."/>
            <person name="Shapiro H."/>
            <person name="Aerts A."/>
            <person name="Otillar R.P."/>
            <person name="Terry A.Y."/>
            <person name="Boore J.L."/>
            <person name="Simakov O."/>
            <person name="Marletaz F."/>
            <person name="Cho S.-J."/>
            <person name="Edsinger-Gonzales E."/>
            <person name="Havlak P."/>
            <person name="Kuo D.-H."/>
            <person name="Larsson T."/>
            <person name="Lv J."/>
            <person name="Arendt D."/>
            <person name="Savage R."/>
            <person name="Osoegawa K."/>
            <person name="de Jong P."/>
            <person name="Lindberg D.R."/>
            <person name="Seaver E.C."/>
            <person name="Weisblat D.A."/>
            <person name="Putnam N.H."/>
            <person name="Grigoriev I.V."/>
            <person name="Rokhsar D.S."/>
        </authorList>
    </citation>
    <scope>NUCLEOTIDE SEQUENCE</scope>
    <source>
        <strain evidence="11">I ESC-2004</strain>
    </source>
</reference>
<keyword evidence="4 6" id="KW-0863">Zinc-finger</keyword>
<evidence type="ECO:0000259" key="8">
    <source>
        <dbReference type="PROSITE" id="PS50089"/>
    </source>
</evidence>